<dbReference type="PANTHER" id="PTHR36927:SF3">
    <property type="entry name" value="GLUCANS BIOSYNTHESIS PROTEIN C"/>
    <property type="match status" value="1"/>
</dbReference>
<accession>A0A419ET69</accession>
<feature type="transmembrane region" description="Helical" evidence="1">
    <location>
        <begin position="245"/>
        <end position="264"/>
    </location>
</feature>
<feature type="transmembrane region" description="Helical" evidence="1">
    <location>
        <begin position="216"/>
        <end position="233"/>
    </location>
</feature>
<evidence type="ECO:0000256" key="1">
    <source>
        <dbReference type="SAM" id="Phobius"/>
    </source>
</evidence>
<dbReference type="AlphaFoldDB" id="A0A419ET69"/>
<proteinExistence type="predicted"/>
<comment type="caution">
    <text evidence="3">The sequence shown here is derived from an EMBL/GenBank/DDBJ whole genome shotgun (WGS) entry which is preliminary data.</text>
</comment>
<feature type="transmembrane region" description="Helical" evidence="1">
    <location>
        <begin position="146"/>
        <end position="166"/>
    </location>
</feature>
<dbReference type="EMBL" id="QZKI01000110">
    <property type="protein sequence ID" value="RJP66998.1"/>
    <property type="molecule type" value="Genomic_DNA"/>
</dbReference>
<evidence type="ECO:0000259" key="2">
    <source>
        <dbReference type="Pfam" id="PF01757"/>
    </source>
</evidence>
<name>A0A419ET69_9BACT</name>
<sequence length="398" mass="45486">MEGTASKPERRYDIDWLRVVAVLLLVPFHTGVIFCPGDSISYVKDQPNTGIMLFTDFVHRWHMPLFFLVSGAATWFSLASRNAGRYISERVKRLLVPLIFGTLAVVPIQVYWMRMSKHEFAGSYFRFYPHFFNGIAPQGNFEWGHLWFLAYLFVFSLVALPLFLFLRKEAGRALITRFAALCEGRGRVFVFAIPLAVIQAALRARWPGFQNLYDDWANFAYYLTFFIYGYLLCSEPGFRQAVRENGKLAFLMGIGSTSAIFLLYLTGNTPSPDYSFGWVLLMVLHGFNSWFWIVAILSLADRRLNFTNKVLEYANEAALPFYIFHMAVVVSFGYYIVQWNAAAITKFFAICVGAWVTTVVLYDVLARRISVTRFLFGMKSQKSARHISTLRAIQGSGA</sequence>
<feature type="transmembrane region" description="Helical" evidence="1">
    <location>
        <begin position="91"/>
        <end position="112"/>
    </location>
</feature>
<evidence type="ECO:0000313" key="4">
    <source>
        <dbReference type="Proteomes" id="UP000285961"/>
    </source>
</evidence>
<feature type="transmembrane region" description="Helical" evidence="1">
    <location>
        <begin position="343"/>
        <end position="365"/>
    </location>
</feature>
<feature type="transmembrane region" description="Helical" evidence="1">
    <location>
        <begin position="276"/>
        <end position="299"/>
    </location>
</feature>
<feature type="domain" description="Acyltransferase 3" evidence="2">
    <location>
        <begin position="12"/>
        <end position="362"/>
    </location>
</feature>
<feature type="transmembrane region" description="Helical" evidence="1">
    <location>
        <begin position="186"/>
        <end position="204"/>
    </location>
</feature>
<dbReference type="Proteomes" id="UP000285961">
    <property type="component" value="Unassembled WGS sequence"/>
</dbReference>
<protein>
    <recommendedName>
        <fullName evidence="2">Acyltransferase 3 domain-containing protein</fullName>
    </recommendedName>
</protein>
<dbReference type="InterPro" id="IPR002656">
    <property type="entry name" value="Acyl_transf_3_dom"/>
</dbReference>
<evidence type="ECO:0000313" key="3">
    <source>
        <dbReference type="EMBL" id="RJP66998.1"/>
    </source>
</evidence>
<reference evidence="3 4" key="1">
    <citation type="journal article" date="2017" name="ISME J.">
        <title>Energy and carbon metabolisms in a deep terrestrial subsurface fluid microbial community.</title>
        <authorList>
            <person name="Momper L."/>
            <person name="Jungbluth S.P."/>
            <person name="Lee M.D."/>
            <person name="Amend J.P."/>
        </authorList>
    </citation>
    <scope>NUCLEOTIDE SEQUENCE [LARGE SCALE GENOMIC DNA]</scope>
    <source>
        <strain evidence="3">SURF_17</strain>
    </source>
</reference>
<dbReference type="Pfam" id="PF01757">
    <property type="entry name" value="Acyl_transf_3"/>
    <property type="match status" value="1"/>
</dbReference>
<keyword evidence="1" id="KW-0472">Membrane</keyword>
<gene>
    <name evidence="3" type="ORF">C4532_15380</name>
</gene>
<dbReference type="PANTHER" id="PTHR36927">
    <property type="entry name" value="BLR4337 PROTEIN"/>
    <property type="match status" value="1"/>
</dbReference>
<keyword evidence="1" id="KW-0812">Transmembrane</keyword>
<dbReference type="InterPro" id="IPR050623">
    <property type="entry name" value="Glucan_succinyl_AcylTrfase"/>
</dbReference>
<dbReference type="GO" id="GO:0016747">
    <property type="term" value="F:acyltransferase activity, transferring groups other than amino-acyl groups"/>
    <property type="evidence" value="ECO:0007669"/>
    <property type="project" value="InterPro"/>
</dbReference>
<keyword evidence="1" id="KW-1133">Transmembrane helix</keyword>
<feature type="transmembrane region" description="Helical" evidence="1">
    <location>
        <begin position="61"/>
        <end position="79"/>
    </location>
</feature>
<organism evidence="3 4">
    <name type="scientific">Candidatus Abyssobacteria bacterium SURF_17</name>
    <dbReference type="NCBI Taxonomy" id="2093361"/>
    <lineage>
        <taxon>Bacteria</taxon>
        <taxon>Pseudomonadati</taxon>
        <taxon>Candidatus Hydrogenedentota</taxon>
        <taxon>Candidatus Abyssobacteria</taxon>
    </lineage>
</organism>
<feature type="transmembrane region" description="Helical" evidence="1">
    <location>
        <begin position="16"/>
        <end position="34"/>
    </location>
</feature>
<feature type="transmembrane region" description="Helical" evidence="1">
    <location>
        <begin position="319"/>
        <end position="337"/>
    </location>
</feature>